<accession>A0A6B9ZDK0</accession>
<proteinExistence type="predicted"/>
<dbReference type="GO" id="GO:0004301">
    <property type="term" value="F:epoxide hydrolase activity"/>
    <property type="evidence" value="ECO:0007669"/>
    <property type="project" value="TreeGrafter"/>
</dbReference>
<dbReference type="InterPro" id="IPR000073">
    <property type="entry name" value="AB_hydrolase_1"/>
</dbReference>
<dbReference type="EMBL" id="CP048113">
    <property type="protein sequence ID" value="QHS60418.1"/>
    <property type="molecule type" value="Genomic_DNA"/>
</dbReference>
<keyword evidence="3" id="KW-1185">Reference proteome</keyword>
<dbReference type="PANTHER" id="PTHR42977">
    <property type="entry name" value="HYDROLASE-RELATED"/>
    <property type="match status" value="1"/>
</dbReference>
<name>A0A6B9ZDK0_9BACT</name>
<evidence type="ECO:0000259" key="1">
    <source>
        <dbReference type="Pfam" id="PF00561"/>
    </source>
</evidence>
<gene>
    <name evidence="2" type="ORF">GWR21_12660</name>
</gene>
<dbReference type="Proteomes" id="UP000476411">
    <property type="component" value="Chromosome"/>
</dbReference>
<dbReference type="SUPFAM" id="SSF53474">
    <property type="entry name" value="alpha/beta-Hydrolases"/>
    <property type="match status" value="1"/>
</dbReference>
<reference evidence="2 3" key="1">
    <citation type="submission" date="2020-01" db="EMBL/GenBank/DDBJ databases">
        <title>Complete genome sequence of Chitinophaga sp. H33E-04 isolated from quinoa roots.</title>
        <authorList>
            <person name="Weon H.-Y."/>
            <person name="Lee S.A."/>
        </authorList>
    </citation>
    <scope>NUCLEOTIDE SEQUENCE [LARGE SCALE GENOMIC DNA]</scope>
    <source>
        <strain evidence="2 3">H33E-04</strain>
    </source>
</reference>
<evidence type="ECO:0000313" key="3">
    <source>
        <dbReference type="Proteomes" id="UP000476411"/>
    </source>
</evidence>
<sequence>MKEQIFYRTIEIDGLDIFFRESGTAGRPVLLLLHGFPSSSHMYRDLIADLSDAYHIVAPDYPGFGQSSAPDVNQFAYTFDNLSAIIEQFIDRLQLRNINMYIQDYGGPVGLRIASRRPDLIRSLIIQNANAYNEGLGQALEPLLTYIRKPDAEHEQAARFFLTAEATKWLYLNGASDISRISPDSYVTDQYYLDRDGSDEIQLALFRDYGSNIASYEEWHKYFKAHQPDTLVLWGKNDSLFIAPGGDAYKKDLPNAEIIQIDGGHFLLEEHHEFAAGLIKRFIQE</sequence>
<keyword evidence="2" id="KW-0378">Hydrolase</keyword>
<protein>
    <submittedName>
        <fullName evidence="2">Alpha/beta hydrolase</fullName>
    </submittedName>
</protein>
<dbReference type="RefSeq" id="WP_162332109.1">
    <property type="nucleotide sequence ID" value="NZ_CP048113.1"/>
</dbReference>
<dbReference type="PANTHER" id="PTHR42977:SF1">
    <property type="entry name" value="BLR6576 PROTEIN"/>
    <property type="match status" value="1"/>
</dbReference>
<dbReference type="InterPro" id="IPR029058">
    <property type="entry name" value="AB_hydrolase_fold"/>
</dbReference>
<feature type="domain" description="AB hydrolase-1" evidence="1">
    <location>
        <begin position="28"/>
        <end position="271"/>
    </location>
</feature>
<dbReference type="InterPro" id="IPR051340">
    <property type="entry name" value="Haloalkane_dehalogenase"/>
</dbReference>
<organism evidence="2 3">
    <name type="scientific">Chitinophaga agri</name>
    <dbReference type="NCBI Taxonomy" id="2703787"/>
    <lineage>
        <taxon>Bacteria</taxon>
        <taxon>Pseudomonadati</taxon>
        <taxon>Bacteroidota</taxon>
        <taxon>Chitinophagia</taxon>
        <taxon>Chitinophagales</taxon>
        <taxon>Chitinophagaceae</taxon>
        <taxon>Chitinophaga</taxon>
    </lineage>
</organism>
<dbReference type="KEGG" id="chih:GWR21_12660"/>
<evidence type="ECO:0000313" key="2">
    <source>
        <dbReference type="EMBL" id="QHS60418.1"/>
    </source>
</evidence>
<dbReference type="AlphaFoldDB" id="A0A6B9ZDK0"/>
<dbReference type="PRINTS" id="PR00111">
    <property type="entry name" value="ABHYDROLASE"/>
</dbReference>
<dbReference type="Gene3D" id="3.40.50.1820">
    <property type="entry name" value="alpha/beta hydrolase"/>
    <property type="match status" value="1"/>
</dbReference>
<dbReference type="Pfam" id="PF00561">
    <property type="entry name" value="Abhydrolase_1"/>
    <property type="match status" value="1"/>
</dbReference>